<proteinExistence type="inferred from homology"/>
<dbReference type="PANTHER" id="PTHR30258:SF2">
    <property type="entry name" value="COMG OPERON PROTEIN 1"/>
    <property type="match status" value="1"/>
</dbReference>
<comment type="similarity">
    <text evidence="1">Belongs to the GSP E family.</text>
</comment>
<feature type="compositionally biased region" description="Polar residues" evidence="4">
    <location>
        <begin position="1"/>
        <end position="24"/>
    </location>
</feature>
<protein>
    <submittedName>
        <fullName evidence="6">Type II secretion system protein E</fullName>
    </submittedName>
</protein>
<accession>F0SMH6</accession>
<reference evidence="7" key="1">
    <citation type="submission" date="2011-02" db="EMBL/GenBank/DDBJ databases">
        <title>The complete genome of Planctomyces brasiliensis DSM 5305.</title>
        <authorList>
            <person name="Lucas S."/>
            <person name="Copeland A."/>
            <person name="Lapidus A."/>
            <person name="Bruce D."/>
            <person name="Goodwin L."/>
            <person name="Pitluck S."/>
            <person name="Kyrpides N."/>
            <person name="Mavromatis K."/>
            <person name="Pagani I."/>
            <person name="Ivanova N."/>
            <person name="Ovchinnikova G."/>
            <person name="Lu M."/>
            <person name="Detter J.C."/>
            <person name="Han C."/>
            <person name="Land M."/>
            <person name="Hauser L."/>
            <person name="Markowitz V."/>
            <person name="Cheng J.-F."/>
            <person name="Hugenholtz P."/>
            <person name="Woyke T."/>
            <person name="Wu D."/>
            <person name="Tindall B."/>
            <person name="Pomrenke H.G."/>
            <person name="Brambilla E."/>
            <person name="Klenk H.-P."/>
            <person name="Eisen J.A."/>
        </authorList>
    </citation>
    <scope>NUCLEOTIDE SEQUENCE [LARGE SCALE GENOMIC DNA]</scope>
    <source>
        <strain evidence="7">ATCC 49424 / DSM 5305 / JCM 21570 / NBRC 103401 / IFAM 1448</strain>
    </source>
</reference>
<dbReference type="eggNOG" id="COG2804">
    <property type="taxonomic scope" value="Bacteria"/>
</dbReference>
<evidence type="ECO:0000256" key="3">
    <source>
        <dbReference type="ARBA" id="ARBA00022840"/>
    </source>
</evidence>
<dbReference type="RefSeq" id="WP_013626482.1">
    <property type="nucleotide sequence ID" value="NC_015174.1"/>
</dbReference>
<dbReference type="PROSITE" id="PS00662">
    <property type="entry name" value="T2SP_E"/>
    <property type="match status" value="1"/>
</dbReference>
<dbReference type="GO" id="GO:0016887">
    <property type="term" value="F:ATP hydrolysis activity"/>
    <property type="evidence" value="ECO:0007669"/>
    <property type="project" value="TreeGrafter"/>
</dbReference>
<evidence type="ECO:0000256" key="4">
    <source>
        <dbReference type="SAM" id="MobiDB-lite"/>
    </source>
</evidence>
<dbReference type="GO" id="GO:0005886">
    <property type="term" value="C:plasma membrane"/>
    <property type="evidence" value="ECO:0007669"/>
    <property type="project" value="TreeGrafter"/>
</dbReference>
<gene>
    <name evidence="6" type="ordered locus">Plabr_0108</name>
</gene>
<dbReference type="SUPFAM" id="SSF52540">
    <property type="entry name" value="P-loop containing nucleoside triphosphate hydrolases"/>
    <property type="match status" value="1"/>
</dbReference>
<dbReference type="Gene3D" id="3.40.50.300">
    <property type="entry name" value="P-loop containing nucleotide triphosphate hydrolases"/>
    <property type="match status" value="1"/>
</dbReference>
<dbReference type="GO" id="GO:0005524">
    <property type="term" value="F:ATP binding"/>
    <property type="evidence" value="ECO:0007669"/>
    <property type="project" value="UniProtKB-KW"/>
</dbReference>
<dbReference type="InterPro" id="IPR001482">
    <property type="entry name" value="T2SS/T4SS_dom"/>
</dbReference>
<dbReference type="STRING" id="756272.Plabr_0108"/>
<keyword evidence="7" id="KW-1185">Reference proteome</keyword>
<evidence type="ECO:0000256" key="2">
    <source>
        <dbReference type="ARBA" id="ARBA00022741"/>
    </source>
</evidence>
<dbReference type="EMBL" id="CP002546">
    <property type="protein sequence ID" value="ADY57738.1"/>
    <property type="molecule type" value="Genomic_DNA"/>
</dbReference>
<organism evidence="6 7">
    <name type="scientific">Rubinisphaera brasiliensis (strain ATCC 49424 / DSM 5305 / JCM 21570 / IAM 15109 / NBRC 103401 / IFAM 1448)</name>
    <name type="common">Planctomyces brasiliensis</name>
    <dbReference type="NCBI Taxonomy" id="756272"/>
    <lineage>
        <taxon>Bacteria</taxon>
        <taxon>Pseudomonadati</taxon>
        <taxon>Planctomycetota</taxon>
        <taxon>Planctomycetia</taxon>
        <taxon>Planctomycetales</taxon>
        <taxon>Planctomycetaceae</taxon>
        <taxon>Rubinisphaera</taxon>
    </lineage>
</organism>
<evidence type="ECO:0000259" key="5">
    <source>
        <dbReference type="PROSITE" id="PS00662"/>
    </source>
</evidence>
<dbReference type="Proteomes" id="UP000006860">
    <property type="component" value="Chromosome"/>
</dbReference>
<dbReference type="CDD" id="cd01129">
    <property type="entry name" value="PulE-GspE-like"/>
    <property type="match status" value="1"/>
</dbReference>
<evidence type="ECO:0000313" key="6">
    <source>
        <dbReference type="EMBL" id="ADY57738.1"/>
    </source>
</evidence>
<dbReference type="Pfam" id="PF00437">
    <property type="entry name" value="T2SSE"/>
    <property type="match status" value="1"/>
</dbReference>
<keyword evidence="3" id="KW-0067">ATP-binding</keyword>
<feature type="region of interest" description="Disordered" evidence="4">
    <location>
        <begin position="1"/>
        <end position="30"/>
    </location>
</feature>
<dbReference type="KEGG" id="pbs:Plabr_0108"/>
<dbReference type="HOGENOM" id="CLU_013446_2_0_0"/>
<dbReference type="InterPro" id="IPR027417">
    <property type="entry name" value="P-loop_NTPase"/>
</dbReference>
<dbReference type="Gene3D" id="3.30.450.90">
    <property type="match status" value="1"/>
</dbReference>
<name>F0SMH6_RUBBR</name>
<feature type="domain" description="Bacterial type II secretion system protein E" evidence="5">
    <location>
        <begin position="249"/>
        <end position="263"/>
    </location>
</feature>
<evidence type="ECO:0000313" key="7">
    <source>
        <dbReference type="Proteomes" id="UP000006860"/>
    </source>
</evidence>
<keyword evidence="2" id="KW-0547">Nucleotide-binding</keyword>
<dbReference type="PANTHER" id="PTHR30258">
    <property type="entry name" value="TYPE II SECRETION SYSTEM PROTEIN GSPE-RELATED"/>
    <property type="match status" value="1"/>
</dbReference>
<sequence>MADSDSPGTMQDNSAKGNAASQGTSGSGGEIRQRALQEELRSLIDVVGPGPLVDLLLERAFDLGATDIHFDPREDGLHIRLRVDGVLHDILQLSTVMTSQVVSRLKLMAGMDITERRSAQDGHITNVILKGRRDIRVGGCPTVHGERLVMRLMPDSDDFTSLDMLGMEPDQVKKVKHFTQAPYGMMLSVGPVGSGKSTTMYSCLQLLNDPERSLVTIEDPVERRLEGANQIQVDQKIDFNFADALRGVLRQDPDVIMVGEIRDPETAHIAVRAGLTGIRVLSTLHANETTATIDVFRDFGIPPMFIADSVNCVISQRLLRKVCQSSNEQYAPDEATCQFLGIDPAQAEQNKLVRGVPSDANFHTGYAGRTGVFEVLPVDEEIRDAILHNKSGKELQRLAIQHGMMTLEEAGKKKVRDNVTSVEEIHRVLMFTS</sequence>
<evidence type="ECO:0000256" key="1">
    <source>
        <dbReference type="ARBA" id="ARBA00006611"/>
    </source>
</evidence>
<dbReference type="AlphaFoldDB" id="F0SMH6"/>